<accession>A0ABM8TPY1</accession>
<evidence type="ECO:0000313" key="6">
    <source>
        <dbReference type="EMBL" id="CAG2157672.1"/>
    </source>
</evidence>
<keyword evidence="7" id="KW-1185">Reference proteome</keyword>
<dbReference type="Gene3D" id="3.40.190.10">
    <property type="entry name" value="Periplasmic binding protein-like II"/>
    <property type="match status" value="2"/>
</dbReference>
<protein>
    <submittedName>
        <fullName evidence="6">HTH-type transcriptional regulator BenM</fullName>
    </submittedName>
</protein>
<gene>
    <name evidence="6" type="primary">benM_5</name>
    <name evidence="6" type="ORF">LMG26411_05661</name>
</gene>
<dbReference type="InterPro" id="IPR000847">
    <property type="entry name" value="LysR_HTH_N"/>
</dbReference>
<evidence type="ECO:0000256" key="3">
    <source>
        <dbReference type="ARBA" id="ARBA00023125"/>
    </source>
</evidence>
<comment type="similarity">
    <text evidence="1">Belongs to the LysR transcriptional regulatory family.</text>
</comment>
<dbReference type="EMBL" id="CAJPVI010000042">
    <property type="protein sequence ID" value="CAG2157672.1"/>
    <property type="molecule type" value="Genomic_DNA"/>
</dbReference>
<dbReference type="SUPFAM" id="SSF46785">
    <property type="entry name" value="Winged helix' DNA-binding domain"/>
    <property type="match status" value="1"/>
</dbReference>
<organism evidence="6 7">
    <name type="scientific">Cupriavidus numazuensis</name>
    <dbReference type="NCBI Taxonomy" id="221992"/>
    <lineage>
        <taxon>Bacteria</taxon>
        <taxon>Pseudomonadati</taxon>
        <taxon>Pseudomonadota</taxon>
        <taxon>Betaproteobacteria</taxon>
        <taxon>Burkholderiales</taxon>
        <taxon>Burkholderiaceae</taxon>
        <taxon>Cupriavidus</taxon>
    </lineage>
</organism>
<dbReference type="InterPro" id="IPR005119">
    <property type="entry name" value="LysR_subst-bd"/>
</dbReference>
<dbReference type="SUPFAM" id="SSF53850">
    <property type="entry name" value="Periplasmic binding protein-like II"/>
    <property type="match status" value="1"/>
</dbReference>
<dbReference type="PROSITE" id="PS50931">
    <property type="entry name" value="HTH_LYSR"/>
    <property type="match status" value="1"/>
</dbReference>
<dbReference type="InterPro" id="IPR036388">
    <property type="entry name" value="WH-like_DNA-bd_sf"/>
</dbReference>
<evidence type="ECO:0000259" key="5">
    <source>
        <dbReference type="PROSITE" id="PS50931"/>
    </source>
</evidence>
<dbReference type="InterPro" id="IPR036390">
    <property type="entry name" value="WH_DNA-bd_sf"/>
</dbReference>
<evidence type="ECO:0000256" key="2">
    <source>
        <dbReference type="ARBA" id="ARBA00023015"/>
    </source>
</evidence>
<comment type="caution">
    <text evidence="6">The sequence shown here is derived from an EMBL/GenBank/DDBJ whole genome shotgun (WGS) entry which is preliminary data.</text>
</comment>
<name>A0ABM8TPY1_9BURK</name>
<keyword evidence="3" id="KW-0238">DNA-binding</keyword>
<keyword evidence="2" id="KW-0805">Transcription regulation</keyword>
<dbReference type="Pfam" id="PF03466">
    <property type="entry name" value="LysR_substrate"/>
    <property type="match status" value="1"/>
</dbReference>
<dbReference type="RefSeq" id="WP_211956528.1">
    <property type="nucleotide sequence ID" value="NZ_CAJPVI010000042.1"/>
</dbReference>
<evidence type="ECO:0000313" key="7">
    <source>
        <dbReference type="Proteomes" id="UP000672657"/>
    </source>
</evidence>
<dbReference type="Proteomes" id="UP000672657">
    <property type="component" value="Unassembled WGS sequence"/>
</dbReference>
<dbReference type="Pfam" id="PF00126">
    <property type="entry name" value="HTH_1"/>
    <property type="match status" value="1"/>
</dbReference>
<dbReference type="PANTHER" id="PTHR30346">
    <property type="entry name" value="TRANSCRIPTIONAL DUAL REGULATOR HCAR-RELATED"/>
    <property type="match status" value="1"/>
</dbReference>
<evidence type="ECO:0000256" key="1">
    <source>
        <dbReference type="ARBA" id="ARBA00009437"/>
    </source>
</evidence>
<evidence type="ECO:0000256" key="4">
    <source>
        <dbReference type="ARBA" id="ARBA00023163"/>
    </source>
</evidence>
<sequence length="309" mass="33688">MDLRQLRYFVAVAEELHFGRAAARLAITQPPLSFNIRQLEASLGLELLRRSTREVALTPAGKVIYVEALKILALTRDAENLAGRVARGEQGSVRIGCLGSSLLTGLAGVIREFGAARPEVEVVVQELNTFEQIDALQRNQIDIGIIHPRVIPSGVSSRLLHTESFVCVLPADHPLANSDAIDLRQLRDEDFVLFPRHFAPEHYDQVVALCASAGFTPNIRHKVRHMLTIATLVAQKFGVALLPASVQVVQFPNLVSRPIVRAGKPSELHGIWRSDEQSPVVLALLAALAASATTATAAPPKRRRNRTAA</sequence>
<reference evidence="6 7" key="1">
    <citation type="submission" date="2021-03" db="EMBL/GenBank/DDBJ databases">
        <authorList>
            <person name="Peeters C."/>
        </authorList>
    </citation>
    <scope>NUCLEOTIDE SEQUENCE [LARGE SCALE GENOMIC DNA]</scope>
    <source>
        <strain evidence="6 7">LMG 26411</strain>
    </source>
</reference>
<proteinExistence type="inferred from homology"/>
<dbReference type="PANTHER" id="PTHR30346:SF0">
    <property type="entry name" value="HCA OPERON TRANSCRIPTIONAL ACTIVATOR HCAR"/>
    <property type="match status" value="1"/>
</dbReference>
<dbReference type="PRINTS" id="PR00039">
    <property type="entry name" value="HTHLYSR"/>
</dbReference>
<dbReference type="Gene3D" id="1.10.10.10">
    <property type="entry name" value="Winged helix-like DNA-binding domain superfamily/Winged helix DNA-binding domain"/>
    <property type="match status" value="1"/>
</dbReference>
<feature type="domain" description="HTH lysR-type" evidence="5">
    <location>
        <begin position="1"/>
        <end position="58"/>
    </location>
</feature>
<keyword evidence="4" id="KW-0804">Transcription</keyword>